<dbReference type="Proteomes" id="UP000011777">
    <property type="component" value="Unassembled WGS sequence"/>
</dbReference>
<keyword evidence="2" id="KW-1185">Reference proteome</keyword>
<sequence>MYTYSNNPKKGIQTNKQIEFVLIPVN</sequence>
<comment type="caution">
    <text evidence="1">The sequence shown here is derived from an EMBL/GenBank/DDBJ whole genome shotgun (WGS) entry which is preliminary data.</text>
</comment>
<dbReference type="AlphaFoldDB" id="M3JZ03"/>
<gene>
    <name evidence="1" type="ORF">G210_1950</name>
</gene>
<accession>M3JZ03</accession>
<dbReference type="EMBL" id="AOGT01001458">
    <property type="protein sequence ID" value="EMG47644.1"/>
    <property type="molecule type" value="Genomic_DNA"/>
</dbReference>
<organism evidence="1 2">
    <name type="scientific">Candida maltosa (strain Xu316)</name>
    <name type="common">Yeast</name>
    <dbReference type="NCBI Taxonomy" id="1245528"/>
    <lineage>
        <taxon>Eukaryota</taxon>
        <taxon>Fungi</taxon>
        <taxon>Dikarya</taxon>
        <taxon>Ascomycota</taxon>
        <taxon>Saccharomycotina</taxon>
        <taxon>Pichiomycetes</taxon>
        <taxon>Debaryomycetaceae</taxon>
        <taxon>Candida/Lodderomyces clade</taxon>
        <taxon>Candida</taxon>
    </lineage>
</organism>
<reference evidence="1 2" key="1">
    <citation type="submission" date="2013-02" db="EMBL/GenBank/DDBJ databases">
        <title>Genome sequence of Candida maltosa Xu316, a potential industrial strain for xylitol and ethanol production.</title>
        <authorList>
            <person name="Yu J."/>
            <person name="Wang Q."/>
            <person name="Geng X."/>
            <person name="Bao W."/>
            <person name="He P."/>
            <person name="Cai J."/>
        </authorList>
    </citation>
    <scope>NUCLEOTIDE SEQUENCE [LARGE SCALE GENOMIC DNA]</scope>
    <source>
        <strain evidence="2">Xu316</strain>
    </source>
</reference>
<evidence type="ECO:0000313" key="2">
    <source>
        <dbReference type="Proteomes" id="UP000011777"/>
    </source>
</evidence>
<protein>
    <submittedName>
        <fullName evidence="1">Uncharacterized protein</fullName>
    </submittedName>
</protein>
<name>M3JZ03_CANMX</name>
<dbReference type="HOGENOM" id="CLU_3417226_0_0_1"/>
<evidence type="ECO:0000313" key="1">
    <source>
        <dbReference type="EMBL" id="EMG47644.1"/>
    </source>
</evidence>
<proteinExistence type="predicted"/>